<keyword evidence="5 7" id="KW-1133">Transmembrane helix</keyword>
<evidence type="ECO:0000259" key="8">
    <source>
        <dbReference type="PROSITE" id="PS50928"/>
    </source>
</evidence>
<dbReference type="PROSITE" id="PS50928">
    <property type="entry name" value="ABC_TM1"/>
    <property type="match status" value="1"/>
</dbReference>
<keyword evidence="10" id="KW-1185">Reference proteome</keyword>
<dbReference type="PANTHER" id="PTHR30193">
    <property type="entry name" value="ABC TRANSPORTER PERMEASE PROTEIN"/>
    <property type="match status" value="1"/>
</dbReference>
<dbReference type="CDD" id="cd06261">
    <property type="entry name" value="TM_PBP2"/>
    <property type="match status" value="1"/>
</dbReference>
<name>F4GIX5_PARC1</name>
<dbReference type="InterPro" id="IPR000515">
    <property type="entry name" value="MetI-like"/>
</dbReference>
<keyword evidence="3" id="KW-1003">Cell membrane</keyword>
<dbReference type="Pfam" id="PF00528">
    <property type="entry name" value="BPD_transp_1"/>
    <property type="match status" value="1"/>
</dbReference>
<comment type="similarity">
    <text evidence="7">Belongs to the binding-protein-dependent transport system permease family.</text>
</comment>
<feature type="transmembrane region" description="Helical" evidence="7">
    <location>
        <begin position="109"/>
        <end position="129"/>
    </location>
</feature>
<dbReference type="RefSeq" id="WP_013740137.1">
    <property type="nucleotide sequence ID" value="NC_015436.1"/>
</dbReference>
<evidence type="ECO:0000256" key="3">
    <source>
        <dbReference type="ARBA" id="ARBA00022475"/>
    </source>
</evidence>
<evidence type="ECO:0000256" key="5">
    <source>
        <dbReference type="ARBA" id="ARBA00022989"/>
    </source>
</evidence>
<sequence length="293" mass="32907">MVTHKKRERFWFFLFVFPALISFFIVVIIPFLIGIGYSFVSWDGLSMNPVKFVGMDNYARLFTDVRFGESAQHTVIFTFLSVILINVLGLVLALLVTSRLKVTTIARTMFFMPNLIGGLILGYIWKFILSDAFKAIGTQSGLTGVFFNWLLHPTAALMALVVVITWQMAGYVMIIYITGIQSVPEEVMEAATIDGAGPWRKFFTIELPLIMPSVTICTFYSLSNCFKIYDINLSLTGGGPGTSTEMFAMNIFNEIFSYNNYGYGQAKAILFFLLIAVVAITQVSLTKRREVQL</sequence>
<dbReference type="EMBL" id="CP002659">
    <property type="protein sequence ID" value="AEC02743.1"/>
    <property type="molecule type" value="Genomic_DNA"/>
</dbReference>
<keyword evidence="4 7" id="KW-0812">Transmembrane</keyword>
<proteinExistence type="inferred from homology"/>
<keyword evidence="6 7" id="KW-0472">Membrane</keyword>
<reference evidence="10" key="1">
    <citation type="submission" date="2011-04" db="EMBL/GenBank/DDBJ databases">
        <title>The complete genome of Spirochaeta coccoides DSM 17374.</title>
        <authorList>
            <person name="Lucas S."/>
            <person name="Copeland A."/>
            <person name="Lapidus A."/>
            <person name="Bruce D."/>
            <person name="Goodwin L."/>
            <person name="Pitluck S."/>
            <person name="Peters L."/>
            <person name="Kyrpides N."/>
            <person name="Mavromatis K."/>
            <person name="Pagani I."/>
            <person name="Ivanova N."/>
            <person name="Ovchinnikova G."/>
            <person name="Lu M."/>
            <person name="Detter J.C."/>
            <person name="Tapia R."/>
            <person name="Han C."/>
            <person name="Land M."/>
            <person name="Hauser L."/>
            <person name="Markowitz V."/>
            <person name="Cheng J.-F."/>
            <person name="Hugenholtz P."/>
            <person name="Woyke T."/>
            <person name="Wu D."/>
            <person name="Spring S."/>
            <person name="Schroeder M."/>
            <person name="Brambilla E."/>
            <person name="Klenk H.-P."/>
            <person name="Eisen J.A."/>
        </authorList>
    </citation>
    <scope>NUCLEOTIDE SEQUENCE [LARGE SCALE GENOMIC DNA]</scope>
    <source>
        <strain evidence="10">ATCC BAA-1237 / DSM 17374 / SPN1</strain>
    </source>
</reference>
<dbReference type="PANTHER" id="PTHR30193:SF41">
    <property type="entry name" value="DIACETYLCHITOBIOSE UPTAKE SYSTEM PERMEASE PROTEIN NGCF"/>
    <property type="match status" value="1"/>
</dbReference>
<protein>
    <submittedName>
        <fullName evidence="9">Carbohydrate ABC transporter membrane protein 1, CUT1 family</fullName>
    </submittedName>
</protein>
<evidence type="ECO:0000256" key="6">
    <source>
        <dbReference type="ARBA" id="ARBA00023136"/>
    </source>
</evidence>
<dbReference type="GO" id="GO:0005886">
    <property type="term" value="C:plasma membrane"/>
    <property type="evidence" value="ECO:0007669"/>
    <property type="project" value="UniProtKB-SubCell"/>
</dbReference>
<comment type="subcellular location">
    <subcellularLocation>
        <location evidence="1 7">Cell membrane</location>
        <topology evidence="1 7">Multi-pass membrane protein</topology>
    </subcellularLocation>
</comment>
<feature type="transmembrane region" description="Helical" evidence="7">
    <location>
        <begin position="12"/>
        <end position="40"/>
    </location>
</feature>
<keyword evidence="2 7" id="KW-0813">Transport</keyword>
<gene>
    <name evidence="9" type="ordered locus">Spico_1540</name>
</gene>
<accession>F4GIX5</accession>
<dbReference type="Proteomes" id="UP000007939">
    <property type="component" value="Chromosome"/>
</dbReference>
<evidence type="ECO:0000256" key="1">
    <source>
        <dbReference type="ARBA" id="ARBA00004651"/>
    </source>
</evidence>
<feature type="transmembrane region" description="Helical" evidence="7">
    <location>
        <begin position="268"/>
        <end position="285"/>
    </location>
</feature>
<dbReference type="OrthoDB" id="9786413at2"/>
<evidence type="ECO:0000256" key="2">
    <source>
        <dbReference type="ARBA" id="ARBA00022448"/>
    </source>
</evidence>
<evidence type="ECO:0000256" key="4">
    <source>
        <dbReference type="ARBA" id="ARBA00022692"/>
    </source>
</evidence>
<feature type="domain" description="ABC transmembrane type-1" evidence="8">
    <location>
        <begin position="71"/>
        <end position="284"/>
    </location>
</feature>
<dbReference type="Gene3D" id="1.10.3720.10">
    <property type="entry name" value="MetI-like"/>
    <property type="match status" value="1"/>
</dbReference>
<dbReference type="InterPro" id="IPR051393">
    <property type="entry name" value="ABC_transporter_permease"/>
</dbReference>
<reference evidence="9 10" key="2">
    <citation type="journal article" date="2012" name="Stand. Genomic Sci.">
        <title>Complete genome sequence of the termite hindgut bacterium Spirochaeta coccoides type strain (SPN1(T)), reclassification in the genus Sphaerochaeta as Sphaerochaeta coccoides comb. nov. and emendations of the family Spirochaetaceae and the genus Sphaerochaeta.</title>
        <authorList>
            <person name="Abt B."/>
            <person name="Han C."/>
            <person name="Scheuner C."/>
            <person name="Lu M."/>
            <person name="Lapidus A."/>
            <person name="Nolan M."/>
            <person name="Lucas S."/>
            <person name="Hammon N."/>
            <person name="Deshpande S."/>
            <person name="Cheng J.F."/>
            <person name="Tapia R."/>
            <person name="Goodwin L.A."/>
            <person name="Pitluck S."/>
            <person name="Liolios K."/>
            <person name="Pagani I."/>
            <person name="Ivanova N."/>
            <person name="Mavromatis K."/>
            <person name="Mikhailova N."/>
            <person name="Huntemann M."/>
            <person name="Pati A."/>
            <person name="Chen A."/>
            <person name="Palaniappan K."/>
            <person name="Land M."/>
            <person name="Hauser L."/>
            <person name="Brambilla E.M."/>
            <person name="Rohde M."/>
            <person name="Spring S."/>
            <person name="Gronow S."/>
            <person name="Goker M."/>
            <person name="Woyke T."/>
            <person name="Bristow J."/>
            <person name="Eisen J.A."/>
            <person name="Markowitz V."/>
            <person name="Hugenholtz P."/>
            <person name="Kyrpides N.C."/>
            <person name="Klenk H.P."/>
            <person name="Detter J.C."/>
        </authorList>
    </citation>
    <scope>NUCLEOTIDE SEQUENCE [LARGE SCALE GENOMIC DNA]</scope>
    <source>
        <strain evidence="10">ATCC BAA-1237 / DSM 17374 / SPN1</strain>
    </source>
</reference>
<feature type="transmembrane region" description="Helical" evidence="7">
    <location>
        <begin position="149"/>
        <end position="178"/>
    </location>
</feature>
<dbReference type="GO" id="GO:0055085">
    <property type="term" value="P:transmembrane transport"/>
    <property type="evidence" value="ECO:0007669"/>
    <property type="project" value="InterPro"/>
</dbReference>
<dbReference type="HOGENOM" id="CLU_016047_0_0_12"/>
<dbReference type="SUPFAM" id="SSF161098">
    <property type="entry name" value="MetI-like"/>
    <property type="match status" value="1"/>
</dbReference>
<dbReference type="AlphaFoldDB" id="F4GIX5"/>
<feature type="transmembrane region" description="Helical" evidence="7">
    <location>
        <begin position="75"/>
        <end position="97"/>
    </location>
</feature>
<evidence type="ECO:0000256" key="7">
    <source>
        <dbReference type="RuleBase" id="RU363032"/>
    </source>
</evidence>
<evidence type="ECO:0000313" key="10">
    <source>
        <dbReference type="Proteomes" id="UP000007939"/>
    </source>
</evidence>
<organism evidence="9 10">
    <name type="scientific">Parasphaerochaeta coccoides (strain ATCC BAA-1237 / DSM 17374 / SPN1)</name>
    <name type="common">Sphaerochaeta coccoides</name>
    <dbReference type="NCBI Taxonomy" id="760011"/>
    <lineage>
        <taxon>Bacteria</taxon>
        <taxon>Pseudomonadati</taxon>
        <taxon>Spirochaetota</taxon>
        <taxon>Spirochaetia</taxon>
        <taxon>Spirochaetales</taxon>
        <taxon>Sphaerochaetaceae</taxon>
        <taxon>Parasphaerochaeta</taxon>
    </lineage>
</organism>
<dbReference type="InterPro" id="IPR035906">
    <property type="entry name" value="MetI-like_sf"/>
</dbReference>
<dbReference type="eggNOG" id="COG1175">
    <property type="taxonomic scope" value="Bacteria"/>
</dbReference>
<dbReference type="KEGG" id="scc:Spico_1540"/>
<dbReference type="STRING" id="760011.Spico_1540"/>
<evidence type="ECO:0000313" key="9">
    <source>
        <dbReference type="EMBL" id="AEC02743.1"/>
    </source>
</evidence>